<evidence type="ECO:0000313" key="1">
    <source>
        <dbReference type="EMBL" id="MCG5445983.1"/>
    </source>
</evidence>
<comment type="caution">
    <text evidence="1">The sequence shown here is derived from an EMBL/GenBank/DDBJ whole genome shotgun (WGS) entry which is preliminary data.</text>
</comment>
<evidence type="ECO:0000313" key="2">
    <source>
        <dbReference type="Proteomes" id="UP001201629"/>
    </source>
</evidence>
<protein>
    <recommendedName>
        <fullName evidence="3">RHIM domain-containing protein</fullName>
    </recommendedName>
</protein>
<proteinExistence type="predicted"/>
<organism evidence="1 2">
    <name type="scientific">Micromonospora trifolii</name>
    <dbReference type="NCBI Taxonomy" id="2911208"/>
    <lineage>
        <taxon>Bacteria</taxon>
        <taxon>Bacillati</taxon>
        <taxon>Actinomycetota</taxon>
        <taxon>Actinomycetes</taxon>
        <taxon>Micromonosporales</taxon>
        <taxon>Micromonosporaceae</taxon>
        <taxon>Micromonospora</taxon>
    </lineage>
</organism>
<dbReference type="RefSeq" id="WP_238680924.1">
    <property type="nucleotide sequence ID" value="NZ_JAKKFD010000044.1"/>
</dbReference>
<accession>A0ABS9N7Q8</accession>
<dbReference type="Proteomes" id="UP001201629">
    <property type="component" value="Unassembled WGS sequence"/>
</dbReference>
<keyword evidence="2" id="KW-1185">Reference proteome</keyword>
<reference evidence="1 2" key="1">
    <citation type="submission" date="2022-01" db="EMBL/GenBank/DDBJ databases">
        <authorList>
            <person name="Riesco R."/>
            <person name="Trujillo M.E."/>
        </authorList>
    </citation>
    <scope>NUCLEOTIDE SEQUENCE [LARGE SCALE GENOMIC DNA]</scope>
    <source>
        <strain evidence="1 2">NIE79</strain>
    </source>
</reference>
<dbReference type="EMBL" id="JAKKFD010000044">
    <property type="protein sequence ID" value="MCG5445983.1"/>
    <property type="molecule type" value="Genomic_DNA"/>
</dbReference>
<evidence type="ECO:0008006" key="3">
    <source>
        <dbReference type="Google" id="ProtNLM"/>
    </source>
</evidence>
<name>A0ABS9N7Q8_9ACTN</name>
<sequence length="138" mass="14722">MDQAELIVSALTAGAASGITGATASAVGDAYSHLRAQLGAWLTNRRTNRNDMTDLNDSDESRQQLAELLREADPETVLVLAAAAERFLLLLDPDRHRTGRHGVVAGAESVGPVQQTAHAYDDARVFQVGTGTINVNER</sequence>
<gene>
    <name evidence="1" type="ORF">NIE79_004512</name>
</gene>